<keyword evidence="4" id="KW-1185">Reference proteome</keyword>
<dbReference type="InterPro" id="IPR052338">
    <property type="entry name" value="Transposase_5"/>
</dbReference>
<feature type="domain" description="Transposase Tc1-like" evidence="2">
    <location>
        <begin position="195"/>
        <end position="267"/>
    </location>
</feature>
<dbReference type="AlphaFoldDB" id="A0AA47N7V7"/>
<dbReference type="SUPFAM" id="SSF46689">
    <property type="entry name" value="Homeodomain-like"/>
    <property type="match status" value="1"/>
</dbReference>
<dbReference type="InterPro" id="IPR036397">
    <property type="entry name" value="RNaseH_sf"/>
</dbReference>
<dbReference type="Gene3D" id="3.30.420.10">
    <property type="entry name" value="Ribonuclease H-like superfamily/Ribonuclease H"/>
    <property type="match status" value="1"/>
</dbReference>
<dbReference type="GO" id="GO:0006313">
    <property type="term" value="P:DNA transposition"/>
    <property type="evidence" value="ECO:0007669"/>
    <property type="project" value="InterPro"/>
</dbReference>
<keyword evidence="1" id="KW-0472">Membrane</keyword>
<dbReference type="Proteomes" id="UP001174136">
    <property type="component" value="Unassembled WGS sequence"/>
</dbReference>
<evidence type="ECO:0000313" key="4">
    <source>
        <dbReference type="Proteomes" id="UP001174136"/>
    </source>
</evidence>
<sequence>MIVWLEHSLDKIISIFIIFLLVTGTLLMALLLTVMVHHESAHIIEVTSNLINETVSNHPEWANWLPEACVVQKALNSAATNVYQHGREWITQKLHKMLGDKVNHTDVIEKQVLELWDRLYHSCVLVTTGSMRRYLQPTQVAQVVQLLQDGTSKSAVARSFAQNTVSRAWRRYQETEHYKRRAGQGRRRASTQQQDRYLLLCVRKNRRSTARALQNDLQQATGVHVFDQTIRNRLYEGGLRARCPLVGPVLTAQHRAARLAFAREHQNWQVRHWRPVLFTDESRFTLSTCNRRERVWRCRGECNAACNIIQHDWFGGSVMVWGGVSLEGCTDLHVIANGTLTAVRYWDEILRPIVRPHAGAGLWVPPSAGQCPASCGQKCVGSSWMKKALIPLNGLSFP</sequence>
<dbReference type="PANTHER" id="PTHR23022">
    <property type="entry name" value="TRANSPOSABLE ELEMENT-RELATED"/>
    <property type="match status" value="1"/>
</dbReference>
<dbReference type="Pfam" id="PF01498">
    <property type="entry name" value="HTH_Tnp_Tc3_2"/>
    <property type="match status" value="1"/>
</dbReference>
<name>A0AA47N7V7_MERPO</name>
<evidence type="ECO:0000313" key="3">
    <source>
        <dbReference type="EMBL" id="KAK0153439.1"/>
    </source>
</evidence>
<proteinExistence type="predicted"/>
<feature type="transmembrane region" description="Helical" evidence="1">
    <location>
        <begin position="12"/>
        <end position="36"/>
    </location>
</feature>
<dbReference type="PANTHER" id="PTHR23022:SF135">
    <property type="entry name" value="SI:DKEY-77F5.3"/>
    <property type="match status" value="1"/>
</dbReference>
<reference evidence="3" key="1">
    <citation type="journal article" date="2023" name="Front. Mar. Sci.">
        <title>A new Merluccius polli reference genome to investigate the effects of global change in West African waters.</title>
        <authorList>
            <person name="Mateo J.L."/>
            <person name="Blanco-Fernandez C."/>
            <person name="Garcia-Vazquez E."/>
            <person name="Machado-Schiaffino G."/>
        </authorList>
    </citation>
    <scope>NUCLEOTIDE SEQUENCE</scope>
    <source>
        <strain evidence="3">C29</strain>
        <tissue evidence="3">Fin</tissue>
    </source>
</reference>
<organism evidence="3 4">
    <name type="scientific">Merluccius polli</name>
    <name type="common">Benguela hake</name>
    <name type="synonym">Merluccius cadenati</name>
    <dbReference type="NCBI Taxonomy" id="89951"/>
    <lineage>
        <taxon>Eukaryota</taxon>
        <taxon>Metazoa</taxon>
        <taxon>Chordata</taxon>
        <taxon>Craniata</taxon>
        <taxon>Vertebrata</taxon>
        <taxon>Euteleostomi</taxon>
        <taxon>Actinopterygii</taxon>
        <taxon>Neopterygii</taxon>
        <taxon>Teleostei</taxon>
        <taxon>Neoteleostei</taxon>
        <taxon>Acanthomorphata</taxon>
        <taxon>Zeiogadaria</taxon>
        <taxon>Gadariae</taxon>
        <taxon>Gadiformes</taxon>
        <taxon>Gadoidei</taxon>
        <taxon>Merlucciidae</taxon>
        <taxon>Merluccius</taxon>
    </lineage>
</organism>
<dbReference type="GO" id="GO:0015074">
    <property type="term" value="P:DNA integration"/>
    <property type="evidence" value="ECO:0007669"/>
    <property type="project" value="InterPro"/>
</dbReference>
<evidence type="ECO:0000256" key="1">
    <source>
        <dbReference type="SAM" id="Phobius"/>
    </source>
</evidence>
<dbReference type="EMBL" id="JAOPHQ010000836">
    <property type="protein sequence ID" value="KAK0153439.1"/>
    <property type="molecule type" value="Genomic_DNA"/>
</dbReference>
<dbReference type="InterPro" id="IPR002492">
    <property type="entry name" value="Transposase_Tc1-like"/>
</dbReference>
<dbReference type="GO" id="GO:0003677">
    <property type="term" value="F:DNA binding"/>
    <property type="evidence" value="ECO:0007669"/>
    <property type="project" value="InterPro"/>
</dbReference>
<comment type="caution">
    <text evidence="3">The sequence shown here is derived from an EMBL/GenBank/DDBJ whole genome shotgun (WGS) entry which is preliminary data.</text>
</comment>
<accession>A0AA47N7V7</accession>
<protein>
    <submittedName>
        <fullName evidence="3">Transmembrane protein 245</fullName>
    </submittedName>
</protein>
<evidence type="ECO:0000259" key="2">
    <source>
        <dbReference type="Pfam" id="PF01498"/>
    </source>
</evidence>
<keyword evidence="1 3" id="KW-0812">Transmembrane</keyword>
<gene>
    <name evidence="3" type="primary">TMEM245</name>
    <name evidence="3" type="ORF">N1851_004872</name>
</gene>
<keyword evidence="1" id="KW-1133">Transmembrane helix</keyword>
<dbReference type="InterPro" id="IPR009057">
    <property type="entry name" value="Homeodomain-like_sf"/>
</dbReference>